<dbReference type="Proteomes" id="UP000224915">
    <property type="component" value="Unassembled WGS sequence"/>
</dbReference>
<reference evidence="3 4" key="1">
    <citation type="submission" date="2017-10" db="EMBL/GenBank/DDBJ databases">
        <title>Sequencing the genomes of 1000 actinobacteria strains.</title>
        <authorList>
            <person name="Klenk H.-P."/>
        </authorList>
    </citation>
    <scope>NUCLEOTIDE SEQUENCE [LARGE SCALE GENOMIC DNA]</scope>
    <source>
        <strain evidence="3 4">DSM 21801</strain>
    </source>
</reference>
<feature type="compositionally biased region" description="Low complexity" evidence="1">
    <location>
        <begin position="18"/>
        <end position="34"/>
    </location>
</feature>
<feature type="region of interest" description="Disordered" evidence="1">
    <location>
        <begin position="1"/>
        <end position="80"/>
    </location>
</feature>
<feature type="transmembrane region" description="Helical" evidence="2">
    <location>
        <begin position="150"/>
        <end position="180"/>
    </location>
</feature>
<accession>A0A2A9D0W8</accession>
<sequence length="308" mass="31520">MSTPYPPPDPDRPDDAAGDQPPNNPWDNQPGAGQTPPPPPPGYGTQPPPPSYGTPPAGGQGGYGAFPPPPPPPSGAYGAAPVAPPNDLGTALSIAWSRLWKNFGVLLGAFLIWGIGLSIVIGALYAIVLAPSIATSTSDSEAMAALGSGISVGGTIVVGVVSALAGFFAQIGIINGALSIVDNGRARLGDFFTFRNIGSAIVVALLLGIASGLVGWTWIGAYVVFFFGMFALYFAIDRNMGFMDAIKASVDVAMKNAVPVILLLLVTQLAAPLVGLLACFIGLLVTMPWAMLSIAVFYRRVTGGTVAA</sequence>
<protein>
    <submittedName>
        <fullName evidence="3">Putative membrane protein</fullName>
    </submittedName>
</protein>
<evidence type="ECO:0000256" key="2">
    <source>
        <dbReference type="SAM" id="Phobius"/>
    </source>
</evidence>
<feature type="transmembrane region" description="Helical" evidence="2">
    <location>
        <begin position="248"/>
        <end position="267"/>
    </location>
</feature>
<proteinExistence type="predicted"/>
<feature type="transmembrane region" description="Helical" evidence="2">
    <location>
        <begin position="273"/>
        <end position="298"/>
    </location>
</feature>
<feature type="transmembrane region" description="Helical" evidence="2">
    <location>
        <begin position="216"/>
        <end position="236"/>
    </location>
</feature>
<comment type="caution">
    <text evidence="3">The sequence shown here is derived from an EMBL/GenBank/DDBJ whole genome shotgun (WGS) entry which is preliminary data.</text>
</comment>
<feature type="transmembrane region" description="Helical" evidence="2">
    <location>
        <begin position="103"/>
        <end position="130"/>
    </location>
</feature>
<gene>
    <name evidence="3" type="ORF">ATL40_1609</name>
</gene>
<dbReference type="AlphaFoldDB" id="A0A2A9D0W8"/>
<dbReference type="OrthoDB" id="4829830at2"/>
<keyword evidence="4" id="KW-1185">Reference proteome</keyword>
<keyword evidence="2" id="KW-0472">Membrane</keyword>
<feature type="compositionally biased region" description="Pro residues" evidence="1">
    <location>
        <begin position="35"/>
        <end position="53"/>
    </location>
</feature>
<feature type="transmembrane region" description="Helical" evidence="2">
    <location>
        <begin position="192"/>
        <end position="210"/>
    </location>
</feature>
<keyword evidence="2" id="KW-0812">Transmembrane</keyword>
<evidence type="ECO:0000256" key="1">
    <source>
        <dbReference type="SAM" id="MobiDB-lite"/>
    </source>
</evidence>
<dbReference type="RefSeq" id="WP_098469067.1">
    <property type="nucleotide sequence ID" value="NZ_PDJD01000001.1"/>
</dbReference>
<organism evidence="3 4">
    <name type="scientific">Serinibacter salmoneus</name>
    <dbReference type="NCBI Taxonomy" id="556530"/>
    <lineage>
        <taxon>Bacteria</taxon>
        <taxon>Bacillati</taxon>
        <taxon>Actinomycetota</taxon>
        <taxon>Actinomycetes</taxon>
        <taxon>Micrococcales</taxon>
        <taxon>Beutenbergiaceae</taxon>
        <taxon>Serinibacter</taxon>
    </lineage>
</organism>
<name>A0A2A9D0W8_9MICO</name>
<evidence type="ECO:0000313" key="3">
    <source>
        <dbReference type="EMBL" id="PFG20026.1"/>
    </source>
</evidence>
<keyword evidence="2" id="KW-1133">Transmembrane helix</keyword>
<dbReference type="EMBL" id="PDJD01000001">
    <property type="protein sequence ID" value="PFG20026.1"/>
    <property type="molecule type" value="Genomic_DNA"/>
</dbReference>
<evidence type="ECO:0000313" key="4">
    <source>
        <dbReference type="Proteomes" id="UP000224915"/>
    </source>
</evidence>